<name>A0AAV9HNB8_9PEZI</name>
<feature type="transmembrane region" description="Helical" evidence="1">
    <location>
        <begin position="31"/>
        <end position="51"/>
    </location>
</feature>
<sequence>MTANIFQPECTTPPEGTNFVKAPLLRSTLSILWSSLLTIFLCTWSVQHLAIPARPRGSKLNRMWTSFWRKFKWMGFNLLAPEFMVGKALGEFVAAHVSFRCENMAHHGRLSGTGWTRAHAFYANMGGFILDGEPAQPDSYPAQPGLNPAPAPFRSMRKKHMWMAQDEWDDVEEYYQEVVKASGATDETILLEAAIHFPVAINSAHLCLLLETGAITELPGVTADDINDMSKEDFVIKLVVLGQVLWLVIELVVRKIKGLHTTQLEITALAFAACTFITYLLWLEKPKDATRQTPIHAARELTLNERISMIHHVGESFIDVGLFGTTNVKPGPVVRNDRYTEEGGFGWIWSRPLYAEDLGFALGGIVFGAIHCIAWNFAFPTDLERLLWRISSVITAAAIPALYAGQFILSSTAGITGQHQNTAYIAFAWSICFIYISIRLFLIAEVFHSLFYSPPDTFQATWSTSIPHVA</sequence>
<dbReference type="Proteomes" id="UP001321749">
    <property type="component" value="Unassembled WGS sequence"/>
</dbReference>
<reference evidence="2" key="1">
    <citation type="journal article" date="2023" name="Mol. Phylogenet. Evol.">
        <title>Genome-scale phylogeny and comparative genomics of the fungal order Sordariales.</title>
        <authorList>
            <person name="Hensen N."/>
            <person name="Bonometti L."/>
            <person name="Westerberg I."/>
            <person name="Brannstrom I.O."/>
            <person name="Guillou S."/>
            <person name="Cros-Aarteil S."/>
            <person name="Calhoun S."/>
            <person name="Haridas S."/>
            <person name="Kuo A."/>
            <person name="Mondo S."/>
            <person name="Pangilinan J."/>
            <person name="Riley R."/>
            <person name="LaButti K."/>
            <person name="Andreopoulos B."/>
            <person name="Lipzen A."/>
            <person name="Chen C."/>
            <person name="Yan M."/>
            <person name="Daum C."/>
            <person name="Ng V."/>
            <person name="Clum A."/>
            <person name="Steindorff A."/>
            <person name="Ohm R.A."/>
            <person name="Martin F."/>
            <person name="Silar P."/>
            <person name="Natvig D.O."/>
            <person name="Lalanne C."/>
            <person name="Gautier V."/>
            <person name="Ament-Velasquez S.L."/>
            <person name="Kruys A."/>
            <person name="Hutchinson M.I."/>
            <person name="Powell A.J."/>
            <person name="Barry K."/>
            <person name="Miller A.N."/>
            <person name="Grigoriev I.V."/>
            <person name="Debuchy R."/>
            <person name="Gladieux P."/>
            <person name="Hiltunen Thoren M."/>
            <person name="Johannesson H."/>
        </authorList>
    </citation>
    <scope>NUCLEOTIDE SEQUENCE</scope>
    <source>
        <strain evidence="2">PSN324</strain>
    </source>
</reference>
<feature type="transmembrane region" description="Helical" evidence="1">
    <location>
        <begin position="386"/>
        <end position="403"/>
    </location>
</feature>
<dbReference type="PANTHER" id="PTHR35043:SF7">
    <property type="entry name" value="TRANSCRIPTION FACTOR DOMAIN-CONTAINING PROTEIN"/>
    <property type="match status" value="1"/>
</dbReference>
<keyword evidence="1" id="KW-0472">Membrane</keyword>
<evidence type="ECO:0008006" key="4">
    <source>
        <dbReference type="Google" id="ProtNLM"/>
    </source>
</evidence>
<organism evidence="2 3">
    <name type="scientific">Cladorrhinum samala</name>
    <dbReference type="NCBI Taxonomy" id="585594"/>
    <lineage>
        <taxon>Eukaryota</taxon>
        <taxon>Fungi</taxon>
        <taxon>Dikarya</taxon>
        <taxon>Ascomycota</taxon>
        <taxon>Pezizomycotina</taxon>
        <taxon>Sordariomycetes</taxon>
        <taxon>Sordariomycetidae</taxon>
        <taxon>Sordariales</taxon>
        <taxon>Podosporaceae</taxon>
        <taxon>Cladorrhinum</taxon>
    </lineage>
</organism>
<accession>A0AAV9HNB8</accession>
<keyword evidence="3" id="KW-1185">Reference proteome</keyword>
<gene>
    <name evidence="2" type="ORF">QBC42DRAFT_270014</name>
</gene>
<evidence type="ECO:0000313" key="2">
    <source>
        <dbReference type="EMBL" id="KAK4461544.1"/>
    </source>
</evidence>
<feature type="transmembrane region" description="Helical" evidence="1">
    <location>
        <begin position="358"/>
        <end position="379"/>
    </location>
</feature>
<dbReference type="AlphaFoldDB" id="A0AAV9HNB8"/>
<dbReference type="PANTHER" id="PTHR35043">
    <property type="entry name" value="TRANSCRIPTION FACTOR DOMAIN-CONTAINING PROTEIN"/>
    <property type="match status" value="1"/>
</dbReference>
<keyword evidence="1" id="KW-0812">Transmembrane</keyword>
<evidence type="ECO:0000313" key="3">
    <source>
        <dbReference type="Proteomes" id="UP001321749"/>
    </source>
</evidence>
<evidence type="ECO:0000256" key="1">
    <source>
        <dbReference type="SAM" id="Phobius"/>
    </source>
</evidence>
<protein>
    <recommendedName>
        <fullName evidence="4">Integral membrane protein</fullName>
    </recommendedName>
</protein>
<feature type="transmembrane region" description="Helical" evidence="1">
    <location>
        <begin position="423"/>
        <end position="442"/>
    </location>
</feature>
<comment type="caution">
    <text evidence="2">The sequence shown here is derived from an EMBL/GenBank/DDBJ whole genome shotgun (WGS) entry which is preliminary data.</text>
</comment>
<feature type="transmembrane region" description="Helical" evidence="1">
    <location>
        <begin position="264"/>
        <end position="282"/>
    </location>
</feature>
<reference evidence="2" key="2">
    <citation type="submission" date="2023-06" db="EMBL/GenBank/DDBJ databases">
        <authorList>
            <consortium name="Lawrence Berkeley National Laboratory"/>
            <person name="Mondo S.J."/>
            <person name="Hensen N."/>
            <person name="Bonometti L."/>
            <person name="Westerberg I."/>
            <person name="Brannstrom I.O."/>
            <person name="Guillou S."/>
            <person name="Cros-Aarteil S."/>
            <person name="Calhoun S."/>
            <person name="Haridas S."/>
            <person name="Kuo A."/>
            <person name="Pangilinan J."/>
            <person name="Riley R."/>
            <person name="Labutti K."/>
            <person name="Andreopoulos B."/>
            <person name="Lipzen A."/>
            <person name="Chen C."/>
            <person name="Yanf M."/>
            <person name="Daum C."/>
            <person name="Ng V."/>
            <person name="Clum A."/>
            <person name="Steindorff A."/>
            <person name="Ohm R."/>
            <person name="Martin F."/>
            <person name="Silar P."/>
            <person name="Natvig D."/>
            <person name="Lalanne C."/>
            <person name="Gautier V."/>
            <person name="Ament-Velasquez S.L."/>
            <person name="Kruys A."/>
            <person name="Hutchinson M.I."/>
            <person name="Powell A.J."/>
            <person name="Barry K."/>
            <person name="Miller A.N."/>
            <person name="Grigoriev I.V."/>
            <person name="Debuchy R."/>
            <person name="Gladieux P."/>
            <person name="Thoren M.H."/>
            <person name="Johannesson H."/>
        </authorList>
    </citation>
    <scope>NUCLEOTIDE SEQUENCE</scope>
    <source>
        <strain evidence="2">PSN324</strain>
    </source>
</reference>
<feature type="transmembrane region" description="Helical" evidence="1">
    <location>
        <begin position="234"/>
        <end position="252"/>
    </location>
</feature>
<proteinExistence type="predicted"/>
<keyword evidence="1" id="KW-1133">Transmembrane helix</keyword>
<dbReference type="EMBL" id="MU864989">
    <property type="protein sequence ID" value="KAK4461544.1"/>
    <property type="molecule type" value="Genomic_DNA"/>
</dbReference>